<dbReference type="GO" id="GO:0043023">
    <property type="term" value="F:ribosomal large subunit binding"/>
    <property type="evidence" value="ECO:0007669"/>
    <property type="project" value="TreeGrafter"/>
</dbReference>
<dbReference type="FunFam" id="3.30.1360.40:FF:000001">
    <property type="entry name" value="Ribosome-recycling factor"/>
    <property type="match status" value="1"/>
</dbReference>
<evidence type="ECO:0000259" key="4">
    <source>
        <dbReference type="Pfam" id="PF01765"/>
    </source>
</evidence>
<dbReference type="InterPro" id="IPR036191">
    <property type="entry name" value="RRF_sf"/>
</dbReference>
<dbReference type="PANTHER" id="PTHR20982:SF3">
    <property type="entry name" value="MITOCHONDRIAL RIBOSOME RECYCLING FACTOR PSEUDO 1"/>
    <property type="match status" value="1"/>
</dbReference>
<dbReference type="HAMAP" id="MF_00040">
    <property type="entry name" value="RRF"/>
    <property type="match status" value="1"/>
</dbReference>
<dbReference type="Gene3D" id="3.30.1360.40">
    <property type="match status" value="1"/>
</dbReference>
<dbReference type="Pfam" id="PF01765">
    <property type="entry name" value="RRF"/>
    <property type="match status" value="1"/>
</dbReference>
<keyword evidence="2 3" id="KW-0648">Protein biosynthesis</keyword>
<dbReference type="Proteomes" id="UP000179113">
    <property type="component" value="Unassembled WGS sequence"/>
</dbReference>
<comment type="similarity">
    <text evidence="1 3">Belongs to the RRF family.</text>
</comment>
<reference evidence="5 6" key="1">
    <citation type="journal article" date="2016" name="Nat. Commun.">
        <title>Thousands of microbial genomes shed light on interconnected biogeochemical processes in an aquifer system.</title>
        <authorList>
            <person name="Anantharaman K."/>
            <person name="Brown C.T."/>
            <person name="Hug L.A."/>
            <person name="Sharon I."/>
            <person name="Castelle C.J."/>
            <person name="Probst A.J."/>
            <person name="Thomas B.C."/>
            <person name="Singh A."/>
            <person name="Wilkins M.J."/>
            <person name="Karaoz U."/>
            <person name="Brodie E.L."/>
            <person name="Williams K.H."/>
            <person name="Hubbard S.S."/>
            <person name="Banfield J.F."/>
        </authorList>
    </citation>
    <scope>NUCLEOTIDE SEQUENCE [LARGE SCALE GENOMIC DNA]</scope>
</reference>
<name>A0A1F4WLY6_UNCKA</name>
<evidence type="ECO:0000313" key="5">
    <source>
        <dbReference type="EMBL" id="OGC70422.1"/>
    </source>
</evidence>
<dbReference type="PANTHER" id="PTHR20982">
    <property type="entry name" value="RIBOSOME RECYCLING FACTOR"/>
    <property type="match status" value="1"/>
</dbReference>
<evidence type="ECO:0000256" key="1">
    <source>
        <dbReference type="ARBA" id="ARBA00005912"/>
    </source>
</evidence>
<comment type="function">
    <text evidence="3">Responsible for the release of ribosomes from messenger RNA at the termination of protein biosynthesis. May increase the efficiency of translation by recycling ribosomes from one round of translation to another.</text>
</comment>
<dbReference type="NCBIfam" id="TIGR00496">
    <property type="entry name" value="frr"/>
    <property type="match status" value="1"/>
</dbReference>
<accession>A0A1F4WLY6</accession>
<evidence type="ECO:0000313" key="6">
    <source>
        <dbReference type="Proteomes" id="UP000179113"/>
    </source>
</evidence>
<evidence type="ECO:0000256" key="2">
    <source>
        <dbReference type="ARBA" id="ARBA00022917"/>
    </source>
</evidence>
<dbReference type="GO" id="GO:0006415">
    <property type="term" value="P:translational termination"/>
    <property type="evidence" value="ECO:0007669"/>
    <property type="project" value="UniProtKB-UniRule"/>
</dbReference>
<dbReference type="EMBL" id="MEWA01000006">
    <property type="protein sequence ID" value="OGC70422.1"/>
    <property type="molecule type" value="Genomic_DNA"/>
</dbReference>
<comment type="subcellular location">
    <subcellularLocation>
        <location evidence="3">Cytoplasm</location>
    </subcellularLocation>
</comment>
<keyword evidence="3" id="KW-0963">Cytoplasm</keyword>
<dbReference type="SUPFAM" id="SSF55194">
    <property type="entry name" value="Ribosome recycling factor, RRF"/>
    <property type="match status" value="1"/>
</dbReference>
<gene>
    <name evidence="3" type="primary">frr</name>
    <name evidence="5" type="ORF">A2415_01320</name>
</gene>
<protein>
    <recommendedName>
        <fullName evidence="3">Ribosome-recycling factor</fullName>
        <shortName evidence="3">RRF</shortName>
    </recommendedName>
    <alternativeName>
        <fullName evidence="3">Ribosome-releasing factor</fullName>
    </alternativeName>
</protein>
<comment type="caution">
    <text evidence="5">The sequence shown here is derived from an EMBL/GenBank/DDBJ whole genome shotgun (WGS) entry which is preliminary data.</text>
</comment>
<evidence type="ECO:0000256" key="3">
    <source>
        <dbReference type="HAMAP-Rule" id="MF_00040"/>
    </source>
</evidence>
<feature type="domain" description="Ribosome recycling factor" evidence="4">
    <location>
        <begin position="19"/>
        <end position="180"/>
    </location>
</feature>
<sequence>MTIAEFKSRLNKSLDFLVSELSQIRTGRANPALIENVSVEAYGSKMSLKELGSISLLDTQNLVVIPWDKSLIHAIAKAIRESDLKLNAIDDPDKVRVPIPSLTEERRIEFTKIVSTKVEECKNAMRNVRQEAMKDIDKSFADKEIGEDEKFREKEEIEKIMKEYLADVDEHGESKKEDLLKI</sequence>
<dbReference type="Gene3D" id="1.10.132.20">
    <property type="entry name" value="Ribosome-recycling factor"/>
    <property type="match status" value="1"/>
</dbReference>
<dbReference type="InterPro" id="IPR023584">
    <property type="entry name" value="Ribosome_recyc_fac_dom"/>
</dbReference>
<dbReference type="GO" id="GO:0005737">
    <property type="term" value="C:cytoplasm"/>
    <property type="evidence" value="ECO:0007669"/>
    <property type="project" value="UniProtKB-SubCell"/>
</dbReference>
<proteinExistence type="inferred from homology"/>
<dbReference type="AlphaFoldDB" id="A0A1F4WLY6"/>
<dbReference type="InterPro" id="IPR002661">
    <property type="entry name" value="Ribosome_recyc_fac"/>
</dbReference>
<organism evidence="5 6">
    <name type="scientific">candidate division WWE3 bacterium RIFOXYC1_FULL_39_7</name>
    <dbReference type="NCBI Taxonomy" id="1802643"/>
    <lineage>
        <taxon>Bacteria</taxon>
        <taxon>Katanobacteria</taxon>
    </lineage>
</organism>